<name>B4QU52_DROSI</name>
<protein>
    <submittedName>
        <fullName evidence="1">GD20666</fullName>
    </submittedName>
</protein>
<dbReference type="HOGENOM" id="CLU_3089487_0_0_1"/>
<keyword evidence="2" id="KW-1185">Reference proteome</keyword>
<dbReference type="EMBL" id="CM000364">
    <property type="protein sequence ID" value="EDX13383.1"/>
    <property type="molecule type" value="Genomic_DNA"/>
</dbReference>
<dbReference type="AlphaFoldDB" id="B4QU52"/>
<evidence type="ECO:0000313" key="1">
    <source>
        <dbReference type="EMBL" id="EDX13383.1"/>
    </source>
</evidence>
<evidence type="ECO:0000313" key="2">
    <source>
        <dbReference type="Proteomes" id="UP000000304"/>
    </source>
</evidence>
<proteinExistence type="predicted"/>
<accession>B4QU52</accession>
<dbReference type="Proteomes" id="UP000000304">
    <property type="component" value="Chromosome 3R"/>
</dbReference>
<gene>
    <name evidence="1" type="primary">Dsim\GD20666</name>
    <name evidence="1" type="ORF">Dsim_GD20666</name>
</gene>
<organism evidence="1 2">
    <name type="scientific">Drosophila simulans</name>
    <name type="common">Fruit fly</name>
    <dbReference type="NCBI Taxonomy" id="7240"/>
    <lineage>
        <taxon>Eukaryota</taxon>
        <taxon>Metazoa</taxon>
        <taxon>Ecdysozoa</taxon>
        <taxon>Arthropoda</taxon>
        <taxon>Hexapoda</taxon>
        <taxon>Insecta</taxon>
        <taxon>Pterygota</taxon>
        <taxon>Neoptera</taxon>
        <taxon>Endopterygota</taxon>
        <taxon>Diptera</taxon>
        <taxon>Brachycera</taxon>
        <taxon>Muscomorpha</taxon>
        <taxon>Ephydroidea</taxon>
        <taxon>Drosophilidae</taxon>
        <taxon>Drosophila</taxon>
        <taxon>Sophophora</taxon>
    </lineage>
</organism>
<reference evidence="1 2" key="1">
    <citation type="journal article" date="2007" name="Nature">
        <title>Evolution of genes and genomes on the Drosophila phylogeny.</title>
        <authorList>
            <consortium name="Drosophila 12 Genomes Consortium"/>
            <person name="Clark A.G."/>
            <person name="Eisen M.B."/>
            <person name="Smith D.R."/>
            <person name="Bergman C.M."/>
            <person name="Oliver B."/>
            <person name="Markow T.A."/>
            <person name="Kaufman T.C."/>
            <person name="Kellis M."/>
            <person name="Gelbart W."/>
            <person name="Iyer V.N."/>
            <person name="Pollard D.A."/>
            <person name="Sackton T.B."/>
            <person name="Larracuente A.M."/>
            <person name="Singh N.D."/>
            <person name="Abad J.P."/>
            <person name="Abt D.N."/>
            <person name="Adryan B."/>
            <person name="Aguade M."/>
            <person name="Akashi H."/>
            <person name="Anderson W.W."/>
            <person name="Aquadro C.F."/>
            <person name="Ardell D.H."/>
            <person name="Arguello R."/>
            <person name="Artieri C.G."/>
            <person name="Barbash D.A."/>
            <person name="Barker D."/>
            <person name="Barsanti P."/>
            <person name="Batterham P."/>
            <person name="Batzoglou S."/>
            <person name="Begun D."/>
            <person name="Bhutkar A."/>
            <person name="Blanco E."/>
            <person name="Bosak S.A."/>
            <person name="Bradley R.K."/>
            <person name="Brand A.D."/>
            <person name="Brent M.R."/>
            <person name="Brooks A.N."/>
            <person name="Brown R.H."/>
            <person name="Butlin R.K."/>
            <person name="Caggese C."/>
            <person name="Calvi B.R."/>
            <person name="Bernardo de Carvalho A."/>
            <person name="Caspi A."/>
            <person name="Castrezana S."/>
            <person name="Celniker S.E."/>
            <person name="Chang J.L."/>
            <person name="Chapple C."/>
            <person name="Chatterji S."/>
            <person name="Chinwalla A."/>
            <person name="Civetta A."/>
            <person name="Clifton S.W."/>
            <person name="Comeron J.M."/>
            <person name="Costello J.C."/>
            <person name="Coyne J.A."/>
            <person name="Daub J."/>
            <person name="David R.G."/>
            <person name="Delcher A.L."/>
            <person name="Delehaunty K."/>
            <person name="Do C.B."/>
            <person name="Ebling H."/>
            <person name="Edwards K."/>
            <person name="Eickbush T."/>
            <person name="Evans J.D."/>
            <person name="Filipski A."/>
            <person name="Findeiss S."/>
            <person name="Freyhult E."/>
            <person name="Fulton L."/>
            <person name="Fulton R."/>
            <person name="Garcia A.C."/>
            <person name="Gardiner A."/>
            <person name="Garfield D.A."/>
            <person name="Garvin B.E."/>
            <person name="Gibson G."/>
            <person name="Gilbert D."/>
            <person name="Gnerre S."/>
            <person name="Godfrey J."/>
            <person name="Good R."/>
            <person name="Gotea V."/>
            <person name="Gravely B."/>
            <person name="Greenberg A.J."/>
            <person name="Griffiths-Jones S."/>
            <person name="Gross S."/>
            <person name="Guigo R."/>
            <person name="Gustafson E.A."/>
            <person name="Haerty W."/>
            <person name="Hahn M.W."/>
            <person name="Halligan D.L."/>
            <person name="Halpern A.L."/>
            <person name="Halter G.M."/>
            <person name="Han M.V."/>
            <person name="Heger A."/>
            <person name="Hillier L."/>
            <person name="Hinrichs A.S."/>
            <person name="Holmes I."/>
            <person name="Hoskins R.A."/>
            <person name="Hubisz M.J."/>
            <person name="Hultmark D."/>
            <person name="Huntley M.A."/>
            <person name="Jaffe D.B."/>
            <person name="Jagadeeshan S."/>
            <person name="Jeck W.R."/>
            <person name="Johnson J."/>
            <person name="Jones C.D."/>
            <person name="Jordan W.C."/>
            <person name="Karpen G.H."/>
            <person name="Kataoka E."/>
            <person name="Keightley P.D."/>
            <person name="Kheradpour P."/>
            <person name="Kirkness E.F."/>
            <person name="Koerich L.B."/>
            <person name="Kristiansen K."/>
            <person name="Kudrna D."/>
            <person name="Kulathinal R.J."/>
            <person name="Kumar S."/>
            <person name="Kwok R."/>
            <person name="Lander E."/>
            <person name="Langley C.H."/>
            <person name="Lapoint R."/>
            <person name="Lazzaro B.P."/>
            <person name="Lee S.J."/>
            <person name="Levesque L."/>
            <person name="Li R."/>
            <person name="Lin C.F."/>
            <person name="Lin M.F."/>
            <person name="Lindblad-Toh K."/>
            <person name="Llopart A."/>
            <person name="Long M."/>
            <person name="Low L."/>
            <person name="Lozovsky E."/>
            <person name="Lu J."/>
            <person name="Luo M."/>
            <person name="Machado C.A."/>
            <person name="Makalowski W."/>
            <person name="Marzo M."/>
            <person name="Matsuda M."/>
            <person name="Matzkin L."/>
            <person name="McAllister B."/>
            <person name="McBride C.S."/>
            <person name="McKernan B."/>
            <person name="McKernan K."/>
            <person name="Mendez-Lago M."/>
            <person name="Minx P."/>
            <person name="Mollenhauer M.U."/>
            <person name="Montooth K."/>
            <person name="Mount S.M."/>
            <person name="Mu X."/>
            <person name="Myers E."/>
            <person name="Negre B."/>
            <person name="Newfeld S."/>
            <person name="Nielsen R."/>
            <person name="Noor M.A."/>
            <person name="O'Grady P."/>
            <person name="Pachter L."/>
            <person name="Papaceit M."/>
            <person name="Parisi M.J."/>
            <person name="Parisi M."/>
            <person name="Parts L."/>
            <person name="Pedersen J.S."/>
            <person name="Pesole G."/>
            <person name="Phillippy A.M."/>
            <person name="Ponting C.P."/>
            <person name="Pop M."/>
            <person name="Porcelli D."/>
            <person name="Powell J.R."/>
            <person name="Prohaska S."/>
            <person name="Pruitt K."/>
            <person name="Puig M."/>
            <person name="Quesneville H."/>
            <person name="Ram K.R."/>
            <person name="Rand D."/>
            <person name="Rasmussen M.D."/>
            <person name="Reed L.K."/>
            <person name="Reenan R."/>
            <person name="Reily A."/>
            <person name="Remington K.A."/>
            <person name="Rieger T.T."/>
            <person name="Ritchie M.G."/>
            <person name="Robin C."/>
            <person name="Rogers Y.H."/>
            <person name="Rohde C."/>
            <person name="Rozas J."/>
            <person name="Rubenfield M.J."/>
            <person name="Ruiz A."/>
            <person name="Russo S."/>
            <person name="Salzberg S.L."/>
            <person name="Sanchez-Gracia A."/>
            <person name="Saranga D.J."/>
            <person name="Sato H."/>
            <person name="Schaeffer S.W."/>
            <person name="Schatz M.C."/>
            <person name="Schlenke T."/>
            <person name="Schwartz R."/>
            <person name="Segarra C."/>
            <person name="Singh R.S."/>
            <person name="Sirot L."/>
            <person name="Sirota M."/>
            <person name="Sisneros N.B."/>
            <person name="Smith C.D."/>
            <person name="Smith T.F."/>
            <person name="Spieth J."/>
            <person name="Stage D.E."/>
            <person name="Stark A."/>
            <person name="Stephan W."/>
            <person name="Strausberg R.L."/>
            <person name="Strempel S."/>
            <person name="Sturgill D."/>
            <person name="Sutton G."/>
            <person name="Sutton G.G."/>
            <person name="Tao W."/>
            <person name="Teichmann S."/>
            <person name="Tobari Y.N."/>
            <person name="Tomimura Y."/>
            <person name="Tsolas J.M."/>
            <person name="Valente V.L."/>
            <person name="Venter E."/>
            <person name="Venter J.C."/>
            <person name="Vicario S."/>
            <person name="Vieira F.G."/>
            <person name="Vilella A.J."/>
            <person name="Villasante A."/>
            <person name="Walenz B."/>
            <person name="Wang J."/>
            <person name="Wasserman M."/>
            <person name="Watts T."/>
            <person name="Wilson D."/>
            <person name="Wilson R.K."/>
            <person name="Wing R.A."/>
            <person name="Wolfner M.F."/>
            <person name="Wong A."/>
            <person name="Wong G.K."/>
            <person name="Wu C.I."/>
            <person name="Wu G."/>
            <person name="Yamamoto D."/>
            <person name="Yang H.P."/>
            <person name="Yang S.P."/>
            <person name="Yorke J.A."/>
            <person name="Yoshida K."/>
            <person name="Zdobnov E."/>
            <person name="Zhang P."/>
            <person name="Zhang Y."/>
            <person name="Zimin A.V."/>
            <person name="Baldwin J."/>
            <person name="Abdouelleil A."/>
            <person name="Abdulkadir J."/>
            <person name="Abebe A."/>
            <person name="Abera B."/>
            <person name="Abreu J."/>
            <person name="Acer S.C."/>
            <person name="Aftuck L."/>
            <person name="Alexander A."/>
            <person name="An P."/>
            <person name="Anderson E."/>
            <person name="Anderson S."/>
            <person name="Arachi H."/>
            <person name="Azer M."/>
            <person name="Bachantsang P."/>
            <person name="Barry A."/>
            <person name="Bayul T."/>
            <person name="Berlin A."/>
            <person name="Bessette D."/>
            <person name="Bloom T."/>
            <person name="Blye J."/>
            <person name="Boguslavskiy L."/>
            <person name="Bonnet C."/>
            <person name="Boukhgalter B."/>
            <person name="Bourzgui I."/>
            <person name="Brown A."/>
            <person name="Cahill P."/>
            <person name="Channer S."/>
            <person name="Cheshatsang Y."/>
            <person name="Chuda L."/>
            <person name="Citroen M."/>
            <person name="Collymore A."/>
            <person name="Cooke P."/>
            <person name="Costello M."/>
            <person name="D'Aco K."/>
            <person name="Daza R."/>
            <person name="De Haan G."/>
            <person name="DeGray S."/>
            <person name="DeMaso C."/>
            <person name="Dhargay N."/>
            <person name="Dooley K."/>
            <person name="Dooley E."/>
            <person name="Doricent M."/>
            <person name="Dorje P."/>
            <person name="Dorjee K."/>
            <person name="Dupes A."/>
            <person name="Elong R."/>
            <person name="Falk J."/>
            <person name="Farina A."/>
            <person name="Faro S."/>
            <person name="Ferguson D."/>
            <person name="Fisher S."/>
            <person name="Foley C.D."/>
            <person name="Franke A."/>
            <person name="Friedrich D."/>
            <person name="Gadbois L."/>
            <person name="Gearin G."/>
            <person name="Gearin C.R."/>
            <person name="Giannoukos G."/>
            <person name="Goode T."/>
            <person name="Graham J."/>
            <person name="Grandbois E."/>
            <person name="Grewal S."/>
            <person name="Gyaltsen K."/>
            <person name="Hafez N."/>
            <person name="Hagos B."/>
            <person name="Hall J."/>
            <person name="Henson C."/>
            <person name="Hollinger A."/>
            <person name="Honan T."/>
            <person name="Huard M.D."/>
            <person name="Hughes L."/>
            <person name="Hurhula B."/>
            <person name="Husby M.E."/>
            <person name="Kamat A."/>
            <person name="Kanga B."/>
            <person name="Kashin S."/>
            <person name="Khazanovich D."/>
            <person name="Kisner P."/>
            <person name="Lance K."/>
            <person name="Lara M."/>
            <person name="Lee W."/>
            <person name="Lennon N."/>
            <person name="Letendre F."/>
            <person name="LeVine R."/>
            <person name="Lipovsky A."/>
            <person name="Liu X."/>
            <person name="Liu J."/>
            <person name="Liu S."/>
            <person name="Lokyitsang T."/>
            <person name="Lokyitsang Y."/>
            <person name="Lubonja R."/>
            <person name="Lui A."/>
            <person name="MacDonald P."/>
            <person name="Magnisalis V."/>
            <person name="Maru K."/>
            <person name="Matthews C."/>
            <person name="McCusker W."/>
            <person name="McDonough S."/>
            <person name="Mehta T."/>
            <person name="Meldrim J."/>
            <person name="Meneus L."/>
            <person name="Mihai O."/>
            <person name="Mihalev A."/>
            <person name="Mihova T."/>
            <person name="Mittelman R."/>
            <person name="Mlenga V."/>
            <person name="Montmayeur A."/>
            <person name="Mulrain L."/>
            <person name="Navidi A."/>
            <person name="Naylor J."/>
            <person name="Negash T."/>
            <person name="Nguyen T."/>
            <person name="Nguyen N."/>
            <person name="Nicol R."/>
            <person name="Norbu C."/>
            <person name="Norbu N."/>
            <person name="Novod N."/>
            <person name="O'Neill B."/>
            <person name="Osman S."/>
            <person name="Markiewicz E."/>
            <person name="Oyono O.L."/>
            <person name="Patti C."/>
            <person name="Phunkhang P."/>
            <person name="Pierre F."/>
            <person name="Priest M."/>
            <person name="Raghuraman S."/>
            <person name="Rege F."/>
            <person name="Reyes R."/>
            <person name="Rise C."/>
            <person name="Rogov P."/>
            <person name="Ross K."/>
            <person name="Ryan E."/>
            <person name="Settipalli S."/>
            <person name="Shea T."/>
            <person name="Sherpa N."/>
            <person name="Shi L."/>
            <person name="Shih D."/>
            <person name="Sparrow T."/>
            <person name="Spaulding J."/>
            <person name="Stalker J."/>
            <person name="Stange-Thomann N."/>
            <person name="Stavropoulos S."/>
            <person name="Stone C."/>
            <person name="Strader C."/>
            <person name="Tesfaye S."/>
            <person name="Thomson T."/>
            <person name="Thoulutsang Y."/>
            <person name="Thoulutsang D."/>
            <person name="Topham K."/>
            <person name="Topping I."/>
            <person name="Tsamla T."/>
            <person name="Vassiliev H."/>
            <person name="Vo A."/>
            <person name="Wangchuk T."/>
            <person name="Wangdi T."/>
            <person name="Weiand M."/>
            <person name="Wilkinson J."/>
            <person name="Wilson A."/>
            <person name="Yadav S."/>
            <person name="Young G."/>
            <person name="Yu Q."/>
            <person name="Zembek L."/>
            <person name="Zhong D."/>
            <person name="Zimmer A."/>
            <person name="Zwirko Z."/>
            <person name="Jaffe D.B."/>
            <person name="Alvarez P."/>
            <person name="Brockman W."/>
            <person name="Butler J."/>
            <person name="Chin C."/>
            <person name="Gnerre S."/>
            <person name="Grabherr M."/>
            <person name="Kleber M."/>
            <person name="Mauceli E."/>
            <person name="MacCallum I."/>
        </authorList>
    </citation>
    <scope>NUCLEOTIDE SEQUENCE [LARGE SCALE GENOMIC DNA]</scope>
    <source>
        <strain evidence="2">white501</strain>
    </source>
</reference>
<sequence length="52" mass="5393">MATWLQENWAGSCGPAAMATTVSIIRLHMGLAGEDEEVDGDGDGYYGAFVAG</sequence>